<organism evidence="7 8">
    <name type="scientific">Seriola lalandi dorsalis</name>
    <dbReference type="NCBI Taxonomy" id="1841481"/>
    <lineage>
        <taxon>Eukaryota</taxon>
        <taxon>Metazoa</taxon>
        <taxon>Chordata</taxon>
        <taxon>Craniata</taxon>
        <taxon>Vertebrata</taxon>
        <taxon>Euteleostomi</taxon>
        <taxon>Actinopterygii</taxon>
        <taxon>Neopterygii</taxon>
        <taxon>Teleostei</taxon>
        <taxon>Neoteleostei</taxon>
        <taxon>Acanthomorphata</taxon>
        <taxon>Carangaria</taxon>
        <taxon>Carangiformes</taxon>
        <taxon>Carangidae</taxon>
        <taxon>Seriola</taxon>
    </lineage>
</organism>
<evidence type="ECO:0000313" key="7">
    <source>
        <dbReference type="Ensembl" id="ENSSLDP00000018244.1"/>
    </source>
</evidence>
<dbReference type="PANTHER" id="PTHR11639:SF119">
    <property type="entry name" value="PROTEIN S100"/>
    <property type="match status" value="1"/>
</dbReference>
<evidence type="ECO:0000256" key="3">
    <source>
        <dbReference type="ARBA" id="ARBA00022737"/>
    </source>
</evidence>
<keyword evidence="3" id="KW-0677">Repeat</keyword>
<evidence type="ECO:0000259" key="6">
    <source>
        <dbReference type="PROSITE" id="PS50222"/>
    </source>
</evidence>
<dbReference type="GO" id="GO:0046914">
    <property type="term" value="F:transition metal ion binding"/>
    <property type="evidence" value="ECO:0007669"/>
    <property type="project" value="InterPro"/>
</dbReference>
<feature type="domain" description="EF-hand" evidence="6">
    <location>
        <begin position="47"/>
        <end position="82"/>
    </location>
</feature>
<dbReference type="InterPro" id="IPR011992">
    <property type="entry name" value="EF-hand-dom_pair"/>
</dbReference>
<reference evidence="7" key="2">
    <citation type="submission" date="2025-09" db="UniProtKB">
        <authorList>
            <consortium name="Ensembl"/>
        </authorList>
    </citation>
    <scope>IDENTIFICATION</scope>
</reference>
<dbReference type="AlphaFoldDB" id="A0A3B4XJQ4"/>
<dbReference type="SUPFAM" id="SSF47473">
    <property type="entry name" value="EF-hand"/>
    <property type="match status" value="1"/>
</dbReference>
<dbReference type="Proteomes" id="UP000261360">
    <property type="component" value="Unplaced"/>
</dbReference>
<dbReference type="CDD" id="cd00213">
    <property type="entry name" value="S-100"/>
    <property type="match status" value="1"/>
</dbReference>
<dbReference type="SMART" id="SM00054">
    <property type="entry name" value="EFh"/>
    <property type="match status" value="1"/>
</dbReference>
<dbReference type="GO" id="GO:0005737">
    <property type="term" value="C:cytoplasm"/>
    <property type="evidence" value="ECO:0007669"/>
    <property type="project" value="TreeGrafter"/>
</dbReference>
<evidence type="ECO:0000313" key="8">
    <source>
        <dbReference type="Proteomes" id="UP000261360"/>
    </source>
</evidence>
<protein>
    <recommendedName>
        <fullName evidence="5">Protein S100</fullName>
    </recommendedName>
    <alternativeName>
        <fullName evidence="5">S100 calcium-binding protein</fullName>
    </alternativeName>
</protein>
<comment type="similarity">
    <text evidence="1 5">Belongs to the S-100 family.</text>
</comment>
<dbReference type="GeneTree" id="ENSGT01150000287010"/>
<dbReference type="GO" id="GO:0005509">
    <property type="term" value="F:calcium ion binding"/>
    <property type="evidence" value="ECO:0007669"/>
    <property type="project" value="InterPro"/>
</dbReference>
<keyword evidence="2 5" id="KW-0479">Metal-binding</keyword>
<dbReference type="InterPro" id="IPR034325">
    <property type="entry name" value="S-100_dom"/>
</dbReference>
<evidence type="ECO:0000256" key="5">
    <source>
        <dbReference type="RuleBase" id="RU361184"/>
    </source>
</evidence>
<dbReference type="PROSITE" id="PS00303">
    <property type="entry name" value="S100_CABP"/>
    <property type="match status" value="1"/>
</dbReference>
<dbReference type="PANTHER" id="PTHR11639">
    <property type="entry name" value="S100 CALCIUM-BINDING PROTEIN"/>
    <property type="match status" value="1"/>
</dbReference>
<dbReference type="Pfam" id="PF01023">
    <property type="entry name" value="S_100"/>
    <property type="match status" value="1"/>
</dbReference>
<dbReference type="GO" id="GO:0048306">
    <property type="term" value="F:calcium-dependent protein binding"/>
    <property type="evidence" value="ECO:0007669"/>
    <property type="project" value="TreeGrafter"/>
</dbReference>
<dbReference type="InterPro" id="IPR001751">
    <property type="entry name" value="S100/CaBP7/8-like_CS"/>
</dbReference>
<keyword evidence="4 5" id="KW-0106">Calcium</keyword>
<sequence>MSGLVQAMAILMDTFQKYSGKEGDKDTLTKAELTELLHKELPGVGDSNKAAVDNFFSMLDNDKDGIVDFTEYVTFVTAITVLCNKK</sequence>
<accession>A0A3B4XJQ4</accession>
<dbReference type="PROSITE" id="PS50222">
    <property type="entry name" value="EF_HAND_2"/>
    <property type="match status" value="1"/>
</dbReference>
<keyword evidence="8" id="KW-1185">Reference proteome</keyword>
<dbReference type="Gene3D" id="1.10.238.10">
    <property type="entry name" value="EF-hand"/>
    <property type="match status" value="1"/>
</dbReference>
<dbReference type="SMART" id="SM01394">
    <property type="entry name" value="S_100"/>
    <property type="match status" value="1"/>
</dbReference>
<evidence type="ECO:0000256" key="2">
    <source>
        <dbReference type="ARBA" id="ARBA00022723"/>
    </source>
</evidence>
<dbReference type="Ensembl" id="ENSSLDT00000018863.1">
    <property type="protein sequence ID" value="ENSSLDP00000018244.1"/>
    <property type="gene ID" value="ENSSLDG00000014364.1"/>
</dbReference>
<evidence type="ECO:0000256" key="1">
    <source>
        <dbReference type="ARBA" id="ARBA00007323"/>
    </source>
</evidence>
<proteinExistence type="inferred from homology"/>
<dbReference type="InterPro" id="IPR002048">
    <property type="entry name" value="EF_hand_dom"/>
</dbReference>
<dbReference type="InterPro" id="IPR013787">
    <property type="entry name" value="S100_Ca-bd_sub"/>
</dbReference>
<name>A0A3B4XJQ4_SERLL</name>
<evidence type="ECO:0000256" key="4">
    <source>
        <dbReference type="ARBA" id="ARBA00022837"/>
    </source>
</evidence>
<dbReference type="InterPro" id="IPR018247">
    <property type="entry name" value="EF_Hand_1_Ca_BS"/>
</dbReference>
<dbReference type="PROSITE" id="PS00018">
    <property type="entry name" value="EF_HAND_1"/>
    <property type="match status" value="1"/>
</dbReference>
<reference evidence="7" key="1">
    <citation type="submission" date="2025-08" db="UniProtKB">
        <authorList>
            <consortium name="Ensembl"/>
        </authorList>
    </citation>
    <scope>IDENTIFICATION</scope>
</reference>